<feature type="domain" description="RRM" evidence="3">
    <location>
        <begin position="148"/>
        <end position="217"/>
    </location>
</feature>
<dbReference type="STRING" id="1754191.A0A1Y1V7A0"/>
<dbReference type="InterPro" id="IPR000504">
    <property type="entry name" value="RRM_dom"/>
</dbReference>
<accession>A0A1Y1V7A0</accession>
<evidence type="ECO:0000313" key="4">
    <source>
        <dbReference type="EMBL" id="ORX48900.1"/>
    </source>
</evidence>
<evidence type="ECO:0000313" key="5">
    <source>
        <dbReference type="Proteomes" id="UP000193719"/>
    </source>
</evidence>
<dbReference type="AlphaFoldDB" id="A0A1Y1V7A0"/>
<gene>
    <name evidence="4" type="ORF">BCR36DRAFT_412909</name>
</gene>
<feature type="compositionally biased region" description="Polar residues" evidence="1">
    <location>
        <begin position="573"/>
        <end position="592"/>
    </location>
</feature>
<evidence type="ECO:0000259" key="3">
    <source>
        <dbReference type="SMART" id="SM00360"/>
    </source>
</evidence>
<evidence type="ECO:0000256" key="1">
    <source>
        <dbReference type="SAM" id="MobiDB-lite"/>
    </source>
</evidence>
<dbReference type="Gene3D" id="3.30.70.330">
    <property type="match status" value="1"/>
</dbReference>
<reference evidence="4 5" key="2">
    <citation type="submission" date="2016-08" db="EMBL/GenBank/DDBJ databases">
        <title>Pervasive Adenine N6-methylation of Active Genes in Fungi.</title>
        <authorList>
            <consortium name="DOE Joint Genome Institute"/>
            <person name="Mondo S.J."/>
            <person name="Dannebaum R.O."/>
            <person name="Kuo R.C."/>
            <person name="Labutti K."/>
            <person name="Haridas S."/>
            <person name="Kuo A."/>
            <person name="Salamov A."/>
            <person name="Ahrendt S.R."/>
            <person name="Lipzen A."/>
            <person name="Sullivan W."/>
            <person name="Andreopoulos W.B."/>
            <person name="Clum A."/>
            <person name="Lindquist E."/>
            <person name="Daum C."/>
            <person name="Ramamoorthy G.K."/>
            <person name="Gryganskyi A."/>
            <person name="Culley D."/>
            <person name="Magnuson J.K."/>
            <person name="James T.Y."/>
            <person name="O'Malley M.A."/>
            <person name="Stajich J.E."/>
            <person name="Spatafora J.W."/>
            <person name="Visel A."/>
            <person name="Grigoriev I.V."/>
        </authorList>
    </citation>
    <scope>NUCLEOTIDE SEQUENCE [LARGE SCALE GENOMIC DNA]</scope>
    <source>
        <strain evidence="5">finn</strain>
    </source>
</reference>
<keyword evidence="2" id="KW-1133">Transmembrane helix</keyword>
<dbReference type="InterPro" id="IPR012677">
    <property type="entry name" value="Nucleotide-bd_a/b_plait_sf"/>
</dbReference>
<keyword evidence="5" id="KW-1185">Reference proteome</keyword>
<dbReference type="GO" id="GO:0003723">
    <property type="term" value="F:RNA binding"/>
    <property type="evidence" value="ECO:0007669"/>
    <property type="project" value="InterPro"/>
</dbReference>
<feature type="region of interest" description="Disordered" evidence="1">
    <location>
        <begin position="573"/>
        <end position="655"/>
    </location>
</feature>
<dbReference type="SMART" id="SM00360">
    <property type="entry name" value="RRM"/>
    <property type="match status" value="1"/>
</dbReference>
<sequence>MPTSNQIMDGNNQLNSNFDEMLMKDNAGYSKTNVNKLWKNPELIPNYQPHSQQNLMPNKNDIYMNDYRANNVLDAMNKMSLSNIQKPVNSPNFMYHKFPPPPMNNKKGSKNNTMNHWDNTIISKTDENNKKKEKSDTTSFSNNEYDTSIVINNLSKDVSEKMIQLFYKDFKIKNLKINRNSENIIAYIDFENAEMCTEAKKKNTLPLKDNRKKFMIGRLKPSSDDDLKKRENLILNINSKNHNNNFMVGNHNNDLLMKQQVLRKTKSNNNIYTGWKTTSTNQEKNLEFNEKVFWPHQSVSNVILDQNNHINTINLNSSNITNMWMNNSNKLKDTSSSFNNMTMNDNNISNNTSFNNIPINNFEGYPYMPPNNNNIPLKQQHPFYMNPLNHKMNTSSWDAPPNGTIDQNSGMMPSINSGINNSSNKLMLNQGQGPLYMNQMQQPNPIMSMNQNNGMMLPSQNPFPSIVPPNRKQPINGNQIMMNNYSTPAQPPPQNININNESISNNPSLLNNGSADISNTLMNDSSGPTNEWNNSNNNINSFIPLYYQDDGMNGSSNRPMKLMYNSINQYPIPSTKANSNPPNISNPTLNPGSSMNTNQPSNNNNSNTNPINNVNSTNNPSDGHLSNPNNGSDSGNIWDPPPFNNQNYFPMNNNNNNNNNSWNVFNNSNNILSGGGGMTLNTPMNDSSTNDLYISLLSAVIIIYLLRMVIKVINIFSIIFKNNYLIQFFNTFKDIP</sequence>
<dbReference type="EMBL" id="MCFH01000025">
    <property type="protein sequence ID" value="ORX48900.1"/>
    <property type="molecule type" value="Genomic_DNA"/>
</dbReference>
<feature type="compositionally biased region" description="Polar residues" evidence="1">
    <location>
        <begin position="624"/>
        <end position="635"/>
    </location>
</feature>
<keyword evidence="2" id="KW-0812">Transmembrane</keyword>
<comment type="caution">
    <text evidence="4">The sequence shown here is derived from an EMBL/GenBank/DDBJ whole genome shotgun (WGS) entry which is preliminary data.</text>
</comment>
<dbReference type="Proteomes" id="UP000193719">
    <property type="component" value="Unassembled WGS sequence"/>
</dbReference>
<dbReference type="SUPFAM" id="SSF54928">
    <property type="entry name" value="RNA-binding domain, RBD"/>
    <property type="match status" value="1"/>
</dbReference>
<feature type="compositionally biased region" description="Low complexity" evidence="1">
    <location>
        <begin position="644"/>
        <end position="655"/>
    </location>
</feature>
<reference evidence="4 5" key="1">
    <citation type="submission" date="2016-08" db="EMBL/GenBank/DDBJ databases">
        <title>Genomes of anaerobic fungi encode conserved fungal cellulosomes for biomass hydrolysis.</title>
        <authorList>
            <consortium name="DOE Joint Genome Institute"/>
            <person name="Haitjema C.H."/>
            <person name="Gilmore S.P."/>
            <person name="Henske J.K."/>
            <person name="Solomon K.V."/>
            <person name="De Groot R."/>
            <person name="Kuo A."/>
            <person name="Mondo S.J."/>
            <person name="Salamov A.A."/>
            <person name="Labutti K."/>
            <person name="Zhao Z."/>
            <person name="Chiniquy J."/>
            <person name="Barry K."/>
            <person name="Brewer H.M."/>
            <person name="Purvine S.O."/>
            <person name="Wright A.T."/>
            <person name="Boxma B."/>
            <person name="Van Alen T."/>
            <person name="Hackstein J.H."/>
            <person name="Baker S.E."/>
            <person name="Grigoriev I.V."/>
            <person name="O'Malley M.A."/>
        </authorList>
    </citation>
    <scope>NUCLEOTIDE SEQUENCE [LARGE SCALE GENOMIC DNA]</scope>
    <source>
        <strain evidence="5">finn</strain>
    </source>
</reference>
<protein>
    <recommendedName>
        <fullName evidence="3">RRM domain-containing protein</fullName>
    </recommendedName>
</protein>
<feature type="transmembrane region" description="Helical" evidence="2">
    <location>
        <begin position="692"/>
        <end position="710"/>
    </location>
</feature>
<dbReference type="OrthoDB" id="10563303at2759"/>
<name>A0A1Y1V7A0_9FUNG</name>
<proteinExistence type="predicted"/>
<feature type="compositionally biased region" description="Low complexity" evidence="1">
    <location>
        <begin position="593"/>
        <end position="621"/>
    </location>
</feature>
<keyword evidence="2" id="KW-0472">Membrane</keyword>
<dbReference type="InterPro" id="IPR035979">
    <property type="entry name" value="RBD_domain_sf"/>
</dbReference>
<dbReference type="CDD" id="cd00590">
    <property type="entry name" value="RRM_SF"/>
    <property type="match status" value="1"/>
</dbReference>
<organism evidence="4 5">
    <name type="scientific">Piromyces finnis</name>
    <dbReference type="NCBI Taxonomy" id="1754191"/>
    <lineage>
        <taxon>Eukaryota</taxon>
        <taxon>Fungi</taxon>
        <taxon>Fungi incertae sedis</taxon>
        <taxon>Chytridiomycota</taxon>
        <taxon>Chytridiomycota incertae sedis</taxon>
        <taxon>Neocallimastigomycetes</taxon>
        <taxon>Neocallimastigales</taxon>
        <taxon>Neocallimastigaceae</taxon>
        <taxon>Piromyces</taxon>
    </lineage>
</organism>
<evidence type="ECO:0000256" key="2">
    <source>
        <dbReference type="SAM" id="Phobius"/>
    </source>
</evidence>